<evidence type="ECO:0000313" key="4">
    <source>
        <dbReference type="Proteomes" id="UP000799766"/>
    </source>
</evidence>
<evidence type="ECO:0000256" key="1">
    <source>
        <dbReference type="SAM" id="MobiDB-lite"/>
    </source>
</evidence>
<name>A0A6A6PC12_9PEZI</name>
<feature type="region of interest" description="Disordered" evidence="1">
    <location>
        <begin position="358"/>
        <end position="396"/>
    </location>
</feature>
<dbReference type="Proteomes" id="UP000799766">
    <property type="component" value="Unassembled WGS sequence"/>
</dbReference>
<feature type="domain" description="F-box" evidence="2">
    <location>
        <begin position="1"/>
        <end position="59"/>
    </location>
</feature>
<evidence type="ECO:0000313" key="3">
    <source>
        <dbReference type="EMBL" id="KAF2461430.1"/>
    </source>
</evidence>
<protein>
    <recommendedName>
        <fullName evidence="2">F-box domain-containing protein</fullName>
    </recommendedName>
</protein>
<gene>
    <name evidence="3" type="ORF">BDY21DRAFT_360549</name>
</gene>
<dbReference type="EMBL" id="MU001671">
    <property type="protein sequence ID" value="KAF2461430.1"/>
    <property type="molecule type" value="Genomic_DNA"/>
</dbReference>
<organism evidence="3 4">
    <name type="scientific">Lineolata rhizophorae</name>
    <dbReference type="NCBI Taxonomy" id="578093"/>
    <lineage>
        <taxon>Eukaryota</taxon>
        <taxon>Fungi</taxon>
        <taxon>Dikarya</taxon>
        <taxon>Ascomycota</taxon>
        <taxon>Pezizomycotina</taxon>
        <taxon>Dothideomycetes</taxon>
        <taxon>Dothideomycetes incertae sedis</taxon>
        <taxon>Lineolatales</taxon>
        <taxon>Lineolataceae</taxon>
        <taxon>Lineolata</taxon>
    </lineage>
</organism>
<proteinExistence type="predicted"/>
<sequence length="448" mass="52113">MANLQSMPAEIIMEIWDQIERKESLLSFAQTCRRFHHMKYIQNRKPKHSECNKAVFKEFLKRDKFAKIAEAERQGFRDKKAACSGCLSRHDIGMFLPDQLLKVPPEKRLCLGRTGLMRLDYYDGLCKYLSFDEAQKKFQANIEWYGDANRKVHHLLTAEDVYKLSLRIPGANCDSTVQVNNAEFRYVAVSVILSRGQTRIWGNPQNYASQFRFHDFDPLDYAFDGPTVEEIYNKLVNSGIRICPHIHTNELRCTNLHVVRIRIIAPNEYLHHNWALLRPDGYDHNDIWYPPLFPYEQDRVRRRMWNAVSCKECDTVANICEHNRDDGLSDIYFRIIRAIGRRDNTCGDNVLFYPDGELRTDEYDSNDEDGEDDESSVEESFDGGSTMYPWKTEAHSNPCGARQISKIWKDDLEMPKTKMEILEATYAMFSPTACEARAYLQPGLNVSK</sequence>
<dbReference type="InterPro" id="IPR001810">
    <property type="entry name" value="F-box_dom"/>
</dbReference>
<reference evidence="3" key="1">
    <citation type="journal article" date="2020" name="Stud. Mycol.">
        <title>101 Dothideomycetes genomes: a test case for predicting lifestyles and emergence of pathogens.</title>
        <authorList>
            <person name="Haridas S."/>
            <person name="Albert R."/>
            <person name="Binder M."/>
            <person name="Bloem J."/>
            <person name="Labutti K."/>
            <person name="Salamov A."/>
            <person name="Andreopoulos B."/>
            <person name="Baker S."/>
            <person name="Barry K."/>
            <person name="Bills G."/>
            <person name="Bluhm B."/>
            <person name="Cannon C."/>
            <person name="Castanera R."/>
            <person name="Culley D."/>
            <person name="Daum C."/>
            <person name="Ezra D."/>
            <person name="Gonzalez J."/>
            <person name="Henrissat B."/>
            <person name="Kuo A."/>
            <person name="Liang C."/>
            <person name="Lipzen A."/>
            <person name="Lutzoni F."/>
            <person name="Magnuson J."/>
            <person name="Mondo S."/>
            <person name="Nolan M."/>
            <person name="Ohm R."/>
            <person name="Pangilinan J."/>
            <person name="Park H.-J."/>
            <person name="Ramirez L."/>
            <person name="Alfaro M."/>
            <person name="Sun H."/>
            <person name="Tritt A."/>
            <person name="Yoshinaga Y."/>
            <person name="Zwiers L.-H."/>
            <person name="Turgeon B."/>
            <person name="Goodwin S."/>
            <person name="Spatafora J."/>
            <person name="Crous P."/>
            <person name="Grigoriev I."/>
        </authorList>
    </citation>
    <scope>NUCLEOTIDE SEQUENCE</scope>
    <source>
        <strain evidence="3">ATCC 16933</strain>
    </source>
</reference>
<feature type="compositionally biased region" description="Acidic residues" evidence="1">
    <location>
        <begin position="363"/>
        <end position="381"/>
    </location>
</feature>
<keyword evidence="4" id="KW-1185">Reference proteome</keyword>
<evidence type="ECO:0000259" key="2">
    <source>
        <dbReference type="PROSITE" id="PS50181"/>
    </source>
</evidence>
<dbReference type="PROSITE" id="PS50181">
    <property type="entry name" value="FBOX"/>
    <property type="match status" value="1"/>
</dbReference>
<accession>A0A6A6PC12</accession>
<dbReference type="AlphaFoldDB" id="A0A6A6PC12"/>
<dbReference type="CDD" id="cd09917">
    <property type="entry name" value="F-box_SF"/>
    <property type="match status" value="1"/>
</dbReference>